<organism evidence="3 4">
    <name type="scientific">Amygdalobacter nucleatus</name>
    <dbReference type="NCBI Taxonomy" id="3029274"/>
    <lineage>
        <taxon>Bacteria</taxon>
        <taxon>Bacillati</taxon>
        <taxon>Bacillota</taxon>
        <taxon>Clostridia</taxon>
        <taxon>Eubacteriales</taxon>
        <taxon>Oscillospiraceae</taxon>
        <taxon>Amygdalobacter</taxon>
    </lineage>
</organism>
<dbReference type="SUPFAM" id="SSF88713">
    <property type="entry name" value="Glycoside hydrolase/deacetylase"/>
    <property type="match status" value="1"/>
</dbReference>
<feature type="transmembrane region" description="Helical" evidence="1">
    <location>
        <begin position="245"/>
        <end position="265"/>
    </location>
</feature>
<dbReference type="InterPro" id="IPR002509">
    <property type="entry name" value="NODB_dom"/>
</dbReference>
<evidence type="ECO:0000313" key="3">
    <source>
        <dbReference type="EMBL" id="KXB40990.1"/>
    </source>
</evidence>
<dbReference type="GO" id="GO:0016810">
    <property type="term" value="F:hydrolase activity, acting on carbon-nitrogen (but not peptide) bonds"/>
    <property type="evidence" value="ECO:0007669"/>
    <property type="project" value="InterPro"/>
</dbReference>
<keyword evidence="1" id="KW-1133">Transmembrane helix</keyword>
<evidence type="ECO:0000256" key="1">
    <source>
        <dbReference type="SAM" id="Phobius"/>
    </source>
</evidence>
<gene>
    <name evidence="3" type="ORF">HMPREF1872_00768</name>
</gene>
<dbReference type="Proteomes" id="UP000070080">
    <property type="component" value="Unassembled WGS sequence"/>
</dbReference>
<evidence type="ECO:0000313" key="4">
    <source>
        <dbReference type="Proteomes" id="UP000070080"/>
    </source>
</evidence>
<dbReference type="Gene3D" id="3.20.20.370">
    <property type="entry name" value="Glycoside hydrolase/deacetylase"/>
    <property type="match status" value="1"/>
</dbReference>
<name>A0A133YCW3_9FIRM</name>
<dbReference type="InterPro" id="IPR011330">
    <property type="entry name" value="Glyco_hydro/deAcase_b/a-brl"/>
</dbReference>
<dbReference type="AlphaFoldDB" id="A0A133YCW3"/>
<proteinExistence type="predicted"/>
<reference evidence="4" key="1">
    <citation type="submission" date="2016-01" db="EMBL/GenBank/DDBJ databases">
        <authorList>
            <person name="Mitreva M."/>
            <person name="Pepin K.H."/>
            <person name="Mihindukulasuriya K.A."/>
            <person name="Fulton R."/>
            <person name="Fronick C."/>
            <person name="O'Laughlin M."/>
            <person name="Miner T."/>
            <person name="Herter B."/>
            <person name="Rosa B.A."/>
            <person name="Cordes M."/>
            <person name="Tomlinson C."/>
            <person name="Wollam A."/>
            <person name="Palsikar V.B."/>
            <person name="Mardis E.R."/>
            <person name="Wilson R.K."/>
        </authorList>
    </citation>
    <scope>NUCLEOTIDE SEQUENCE [LARGE SCALE GENOMIC DNA]</scope>
    <source>
        <strain evidence="4">KA00274</strain>
    </source>
</reference>
<sequence>MVEGVMVMRSKRAKLAWQLKLAHKESQLFTNDEAKQDISYRPLNLLLTSSLNKHTTQDQMNDSKPAQAELDTNKLSAKDEKLELDSEPIANSSALPQNLEILTYRGLAKDKAAQLTSYKSRQQLPNSDDITDNSEVKHELFMQLRHEGAATFNFSKALANKFWQNSKAKQAQTKLKSKLKTLSPYQKLRAFGQNIAKEAKSELANWRSNWHKSQIDTSIYNQQLNETNAIKRLLSRHFSLKQSSIFVLALIIICNSFYILHGWALNNKQAEHQFKQALTQTRGIQLAGQLTQTNAELEKINLNLAYPSFNDDYLNLKIKTKVDELIQPYIKAAESLNVSRQSRYKALLVVNYDACILAKRLLSVVFTLNYYEQGARQSKLTDWQYCSFYYDLPNHQVLSLQELLPNLGANLQELADNFNNLYRYEKKEELGLPSNIQAMQNLLFTNDKLVLIVEPKLCQANLIKQNTNPKELIKLGGSREVFSNYLNLSYKEAGKFFNASSPKKLPLNYDAWSLYYNNHDKEKLLPYDFNEKAANLLSYKFLALTFDHLPETDTELDNLCNVLAKNEAHATFFISKAEADTSSNLAKLKKLQKLGHEIALLITNNDFTEKDVDNLDELCSSYKQDLSAKLGSEIKFIRLNKLNVNEALINIPIISNNNYIQATYPKESISQILEHNPEPGDIVELTPNQASIEALSDSLELLRDRQIRYANINECATLYKEELLPGDVYTSLKQN</sequence>
<evidence type="ECO:0000259" key="2">
    <source>
        <dbReference type="Pfam" id="PF01522"/>
    </source>
</evidence>
<dbReference type="EMBL" id="LSCV01000021">
    <property type="protein sequence ID" value="KXB40990.1"/>
    <property type="molecule type" value="Genomic_DNA"/>
</dbReference>
<dbReference type="STRING" id="1497955.HMPREF1872_00768"/>
<keyword evidence="1" id="KW-0812">Transmembrane</keyword>
<keyword evidence="4" id="KW-1185">Reference proteome</keyword>
<dbReference type="GO" id="GO:0005975">
    <property type="term" value="P:carbohydrate metabolic process"/>
    <property type="evidence" value="ECO:0007669"/>
    <property type="project" value="InterPro"/>
</dbReference>
<protein>
    <recommendedName>
        <fullName evidence="2">NodB homology domain-containing protein</fullName>
    </recommendedName>
</protein>
<dbReference type="Pfam" id="PF01522">
    <property type="entry name" value="Polysacc_deac_1"/>
    <property type="match status" value="1"/>
</dbReference>
<feature type="domain" description="NodB homology" evidence="2">
    <location>
        <begin position="540"/>
        <end position="648"/>
    </location>
</feature>
<accession>A0A133YCW3</accession>
<comment type="caution">
    <text evidence="3">The sequence shown here is derived from an EMBL/GenBank/DDBJ whole genome shotgun (WGS) entry which is preliminary data.</text>
</comment>
<keyword evidence="1" id="KW-0472">Membrane</keyword>